<dbReference type="InterPro" id="IPR010148">
    <property type="entry name" value="CRISPR-assoc_prot_CT1975"/>
</dbReference>
<dbReference type="AlphaFoldDB" id="A0A223RVH1"/>
<organism evidence="2 3">
    <name type="scientific">Actinopolyspora erythraea</name>
    <dbReference type="NCBI Taxonomy" id="414996"/>
    <lineage>
        <taxon>Bacteria</taxon>
        <taxon>Bacillati</taxon>
        <taxon>Actinomycetota</taxon>
        <taxon>Actinomycetes</taxon>
        <taxon>Actinopolysporales</taxon>
        <taxon>Actinopolysporaceae</taxon>
        <taxon>Actinopolyspora</taxon>
    </lineage>
</organism>
<evidence type="ECO:0000313" key="3">
    <source>
        <dbReference type="Proteomes" id="UP000215043"/>
    </source>
</evidence>
<name>A0A223RVH1_9ACTN</name>
<sequence>MPRKDIKVHIDIHALQTVPYSNLNRDALGSPKNCLYGGKLRTRVSSQSWKRAIRLKLEEQLGEPTIRTRRIAEAVRDELQQRGWDSETARKAGRAVLVSADGAAKRSSKKEGGIMPDGGTDQSKVLFWIPNGAINDLADLCERYREEIAATDLPPEEETEQQNNKKKSANSKPPKPDIVVPSEEVDSLLRKRSASINLLGRMLAEIPEHNVDGATQFAHAFTTHESTTDFDFFTAVDDRVGNGVQEESGSTETGTGHLATAEFTSGVFYRYSSVNVTDLASNLSGKSQPTPEDTDQALSVLDTYLRAFCNAMPSGKRRTTAASTPPELVYLTVRRNPLSLAGAFEKPVTAERDGGYAETSRVRLNTYTDRLYRFLGTDELLWHGHAGLNDSPLNALGERDESLHDLITNGINQAGDHA</sequence>
<dbReference type="NCBIfam" id="TIGR01869">
    <property type="entry name" value="casC_Cse4"/>
    <property type="match status" value="1"/>
</dbReference>
<evidence type="ECO:0000313" key="2">
    <source>
        <dbReference type="EMBL" id="ASU79837.1"/>
    </source>
</evidence>
<dbReference type="EMBL" id="CP022752">
    <property type="protein sequence ID" value="ASU79837.1"/>
    <property type="molecule type" value="Genomic_DNA"/>
</dbReference>
<dbReference type="Pfam" id="PF09344">
    <property type="entry name" value="Cas_CT1975"/>
    <property type="match status" value="1"/>
</dbReference>
<proteinExistence type="predicted"/>
<evidence type="ECO:0000256" key="1">
    <source>
        <dbReference type="SAM" id="MobiDB-lite"/>
    </source>
</evidence>
<gene>
    <name evidence="2" type="primary">cas7e</name>
    <name evidence="2" type="ORF">CDG81_17990</name>
</gene>
<accession>A0A223RVH1</accession>
<protein>
    <submittedName>
        <fullName evidence="2">Type I-E CRISPR-associated protein Cas7/Cse4/CasC</fullName>
    </submittedName>
</protein>
<dbReference type="KEGG" id="aey:CDG81_17990"/>
<reference evidence="2 3" key="1">
    <citation type="submission" date="2017-08" db="EMBL/GenBank/DDBJ databases">
        <title>The complete genome sequence of moderately halophilic actinomycete Actinopolyspora erythraea YIM 90600, the producer of novel erythromycin, novel actinopolysporins A-C and tubercidin.</title>
        <authorList>
            <person name="Yin M."/>
            <person name="Tang S."/>
        </authorList>
    </citation>
    <scope>NUCLEOTIDE SEQUENCE [LARGE SCALE GENOMIC DNA]</scope>
    <source>
        <strain evidence="2 3">YIM 90600</strain>
    </source>
</reference>
<dbReference type="Proteomes" id="UP000215043">
    <property type="component" value="Chromosome"/>
</dbReference>
<feature type="region of interest" description="Disordered" evidence="1">
    <location>
        <begin position="149"/>
        <end position="179"/>
    </location>
</feature>